<dbReference type="EMBL" id="UINC01087555">
    <property type="protein sequence ID" value="SVC37013.1"/>
    <property type="molecule type" value="Genomic_DNA"/>
</dbReference>
<name>A0A382LL60_9ZZZZ</name>
<evidence type="ECO:0000313" key="2">
    <source>
        <dbReference type="EMBL" id="SVC37013.1"/>
    </source>
</evidence>
<reference evidence="2" key="1">
    <citation type="submission" date="2018-05" db="EMBL/GenBank/DDBJ databases">
        <authorList>
            <person name="Lanie J.A."/>
            <person name="Ng W.-L."/>
            <person name="Kazmierczak K.M."/>
            <person name="Andrzejewski T.M."/>
            <person name="Davidsen T.M."/>
            <person name="Wayne K.J."/>
            <person name="Tettelin H."/>
            <person name="Glass J.I."/>
            <person name="Rusch D."/>
            <person name="Podicherti R."/>
            <person name="Tsui H.-C.T."/>
            <person name="Winkler M.E."/>
        </authorList>
    </citation>
    <scope>NUCLEOTIDE SEQUENCE</scope>
</reference>
<proteinExistence type="predicted"/>
<dbReference type="InterPro" id="IPR003010">
    <property type="entry name" value="C-N_Hydrolase"/>
</dbReference>
<dbReference type="PANTHER" id="PTHR23088">
    <property type="entry name" value="NITRILASE-RELATED"/>
    <property type="match status" value="1"/>
</dbReference>
<accession>A0A382LL60</accession>
<feature type="domain" description="CN hydrolase" evidence="1">
    <location>
        <begin position="1"/>
        <end position="128"/>
    </location>
</feature>
<organism evidence="2">
    <name type="scientific">marine metagenome</name>
    <dbReference type="NCBI Taxonomy" id="408172"/>
    <lineage>
        <taxon>unclassified sequences</taxon>
        <taxon>metagenomes</taxon>
        <taxon>ecological metagenomes</taxon>
    </lineage>
</organism>
<dbReference type="Gene3D" id="3.60.110.10">
    <property type="entry name" value="Carbon-nitrogen hydrolase"/>
    <property type="match status" value="1"/>
</dbReference>
<dbReference type="PANTHER" id="PTHR23088:SF27">
    <property type="entry name" value="DEAMINATED GLUTATHIONE AMIDASE"/>
    <property type="match status" value="1"/>
</dbReference>
<sequence length="161" mass="17770">MVGSYRKRYPWRPYEKTTSGSDPFVFNMDGIGNIGIMICYDIWFPEVARDLVHLNAELIIVPTMTTTGDRKQEQVISQATAITQQCYVVSCNGVGYGGVGGSQIIDPEGVVLQNNGEGSCVQTSVIDFDHVRKIRDIGVAGVTKPLKDFIDNPQSFSVYKK</sequence>
<dbReference type="Pfam" id="PF00795">
    <property type="entry name" value="CN_hydrolase"/>
    <property type="match status" value="1"/>
</dbReference>
<dbReference type="PROSITE" id="PS50263">
    <property type="entry name" value="CN_HYDROLASE"/>
    <property type="match status" value="1"/>
</dbReference>
<dbReference type="AlphaFoldDB" id="A0A382LL60"/>
<protein>
    <recommendedName>
        <fullName evidence="1">CN hydrolase domain-containing protein</fullName>
    </recommendedName>
</protein>
<dbReference type="InterPro" id="IPR036526">
    <property type="entry name" value="C-N_Hydrolase_sf"/>
</dbReference>
<dbReference type="SUPFAM" id="SSF56317">
    <property type="entry name" value="Carbon-nitrogen hydrolase"/>
    <property type="match status" value="1"/>
</dbReference>
<evidence type="ECO:0000259" key="1">
    <source>
        <dbReference type="PROSITE" id="PS50263"/>
    </source>
</evidence>
<gene>
    <name evidence="2" type="ORF">METZ01_LOCUS289867</name>
</gene>
<dbReference type="CDD" id="cd07197">
    <property type="entry name" value="nitrilase"/>
    <property type="match status" value="1"/>
</dbReference>